<evidence type="ECO:0000256" key="1">
    <source>
        <dbReference type="ARBA" id="ARBA00004533"/>
    </source>
</evidence>
<dbReference type="GO" id="GO:0005886">
    <property type="term" value="C:plasma membrane"/>
    <property type="evidence" value="ECO:0007669"/>
    <property type="project" value="UniProtKB-SubCell"/>
</dbReference>
<keyword evidence="4" id="KW-1003">Cell membrane</keyword>
<reference evidence="15" key="1">
    <citation type="submission" date="2021-01" db="EMBL/GenBank/DDBJ databases">
        <title>Genome sequence of strain Noviherbaspirillum sp. DKR-6.</title>
        <authorList>
            <person name="Chaudhary D.K."/>
        </authorList>
    </citation>
    <scope>NUCLEOTIDE SEQUENCE</scope>
    <source>
        <strain evidence="15">DKR-6</strain>
    </source>
</reference>
<dbReference type="Gene3D" id="3.40.47.10">
    <property type="match status" value="2"/>
</dbReference>
<comment type="caution">
    <text evidence="15">The sequence shown here is derived from an EMBL/GenBank/DDBJ whole genome shotgun (WGS) entry which is preliminary data.</text>
</comment>
<dbReference type="Pfam" id="PF02801">
    <property type="entry name" value="Ketoacyl-synt_C"/>
    <property type="match status" value="1"/>
</dbReference>
<dbReference type="SUPFAM" id="SSF53901">
    <property type="entry name" value="Thiolase-like"/>
    <property type="match status" value="2"/>
</dbReference>
<dbReference type="InterPro" id="IPR016039">
    <property type="entry name" value="Thiolase-like"/>
</dbReference>
<dbReference type="Pfam" id="PF00109">
    <property type="entry name" value="ketoacyl-synt"/>
    <property type="match status" value="1"/>
</dbReference>
<sequence length="411" mass="42306">MRHGQAVFITGIGIVSPIGNDVAKVAQSLLTLRSGIQRIDAPPLARSYPAGVVDIDADAHFDALELPYLDRCQQLAVLAAQQAVTQAGITDFSACDERAALYYGNVAGGSATRERCHQQLLCEGRQSAAPFAAMAIMGNAAAAQLSIRHRIRGPVHTFGSACAASAAAIGEAARAIADGHIDIALAGGAEAPLCAGTFFVFEGARALAACDRNAPERSCRPFAADRNGLVLGEGAAFLVLESSSHANKRGAWELARLAGYGIAADAFHVAAPSAEGQARAMRAALQDADYLAESIDYLNAHATGTPAGDAVEAAAIRSVFGDAVPVSSTKALHGHLLGAAGALECAITVIALRHAMLPATAFLAQPDPRCALRHLTGATQTGQRLRRALSLSCGFGGTNVALAVCMEDPQP</sequence>
<evidence type="ECO:0000256" key="6">
    <source>
        <dbReference type="ARBA" id="ARBA00022679"/>
    </source>
</evidence>
<keyword evidence="5" id="KW-0997">Cell inner membrane</keyword>
<protein>
    <recommendedName>
        <fullName evidence="11">Nodulation protein E</fullName>
    </recommendedName>
    <alternativeName>
        <fullName evidence="12">Host-specificity of nodulation protein B</fullName>
    </alternativeName>
</protein>
<gene>
    <name evidence="15" type="ORF">JJB74_01105</name>
</gene>
<accession>A0A934SMC4</accession>
<comment type="similarity">
    <text evidence="2 13">Belongs to the thiolase-like superfamily. Beta-ketoacyl-ACP synthases family.</text>
</comment>
<name>A0A934SMC4_9BURK</name>
<keyword evidence="16" id="KW-1185">Reference proteome</keyword>
<dbReference type="InterPro" id="IPR014030">
    <property type="entry name" value="Ketoacyl_synth_N"/>
</dbReference>
<keyword evidence="6 13" id="KW-0808">Transferase</keyword>
<evidence type="ECO:0000256" key="12">
    <source>
        <dbReference type="ARBA" id="ARBA00041756"/>
    </source>
</evidence>
<feature type="domain" description="Ketosynthase family 3 (KS3)" evidence="14">
    <location>
        <begin position="4"/>
        <end position="406"/>
    </location>
</feature>
<dbReference type="GO" id="GO:0004315">
    <property type="term" value="F:3-oxoacyl-[acyl-carrier-protein] synthase activity"/>
    <property type="evidence" value="ECO:0007669"/>
    <property type="project" value="InterPro"/>
</dbReference>
<evidence type="ECO:0000256" key="5">
    <source>
        <dbReference type="ARBA" id="ARBA00022519"/>
    </source>
</evidence>
<keyword evidence="7" id="KW-0812">Transmembrane</keyword>
<dbReference type="Proteomes" id="UP000622890">
    <property type="component" value="Unassembled WGS sequence"/>
</dbReference>
<dbReference type="PANTHER" id="PTHR11712:SF352">
    <property type="entry name" value="3-OXOACYL-[ACYL-CARRIER-PROTEIN] SYNTHASE"/>
    <property type="match status" value="1"/>
</dbReference>
<dbReference type="PROSITE" id="PS00606">
    <property type="entry name" value="KS3_1"/>
    <property type="match status" value="1"/>
</dbReference>
<evidence type="ECO:0000313" key="15">
    <source>
        <dbReference type="EMBL" id="MBK4733216.1"/>
    </source>
</evidence>
<dbReference type="SMART" id="SM00825">
    <property type="entry name" value="PKS_KS"/>
    <property type="match status" value="1"/>
</dbReference>
<evidence type="ECO:0000256" key="8">
    <source>
        <dbReference type="ARBA" id="ARBA00022989"/>
    </source>
</evidence>
<evidence type="ECO:0000256" key="2">
    <source>
        <dbReference type="ARBA" id="ARBA00008467"/>
    </source>
</evidence>
<keyword evidence="9" id="KW-0472">Membrane</keyword>
<comment type="function">
    <text evidence="10">Proposed to synthesize NOD factor fatty acyl chain. Involved in the synthesis of a highly unsaturated fatty acid moiety, which forms part of a lipo-oligosaccharide that is responsible for host specificity.</text>
</comment>
<organism evidence="15 16">
    <name type="scientific">Noviherbaspirillum pedocola</name>
    <dbReference type="NCBI Taxonomy" id="2801341"/>
    <lineage>
        <taxon>Bacteria</taxon>
        <taxon>Pseudomonadati</taxon>
        <taxon>Pseudomonadota</taxon>
        <taxon>Betaproteobacteria</taxon>
        <taxon>Burkholderiales</taxon>
        <taxon>Oxalobacteraceae</taxon>
        <taxon>Noviherbaspirillum</taxon>
    </lineage>
</organism>
<evidence type="ECO:0000256" key="9">
    <source>
        <dbReference type="ARBA" id="ARBA00023136"/>
    </source>
</evidence>
<evidence type="ECO:0000313" key="16">
    <source>
        <dbReference type="Proteomes" id="UP000622890"/>
    </source>
</evidence>
<dbReference type="EMBL" id="JAEPBG010000001">
    <property type="protein sequence ID" value="MBK4733216.1"/>
    <property type="molecule type" value="Genomic_DNA"/>
</dbReference>
<dbReference type="InterPro" id="IPR014031">
    <property type="entry name" value="Ketoacyl_synth_C"/>
</dbReference>
<dbReference type="InterPro" id="IPR020841">
    <property type="entry name" value="PKS_Beta-ketoAc_synthase_dom"/>
</dbReference>
<evidence type="ECO:0000256" key="3">
    <source>
        <dbReference type="ARBA" id="ARBA00022458"/>
    </source>
</evidence>
<dbReference type="PANTHER" id="PTHR11712">
    <property type="entry name" value="POLYKETIDE SYNTHASE-RELATED"/>
    <property type="match status" value="1"/>
</dbReference>
<dbReference type="InterPro" id="IPR000794">
    <property type="entry name" value="Beta-ketoacyl_synthase"/>
</dbReference>
<dbReference type="CDD" id="cd00834">
    <property type="entry name" value="KAS_I_II"/>
    <property type="match status" value="1"/>
</dbReference>
<keyword evidence="3" id="KW-0536">Nodulation</keyword>
<evidence type="ECO:0000256" key="13">
    <source>
        <dbReference type="RuleBase" id="RU003694"/>
    </source>
</evidence>
<comment type="subcellular location">
    <subcellularLocation>
        <location evidence="1">Cell inner membrane</location>
    </subcellularLocation>
</comment>
<dbReference type="PROSITE" id="PS52004">
    <property type="entry name" value="KS3_2"/>
    <property type="match status" value="1"/>
</dbReference>
<proteinExistence type="inferred from homology"/>
<evidence type="ECO:0000259" key="14">
    <source>
        <dbReference type="PROSITE" id="PS52004"/>
    </source>
</evidence>
<dbReference type="InterPro" id="IPR018201">
    <property type="entry name" value="Ketoacyl_synth_AS"/>
</dbReference>
<dbReference type="RefSeq" id="WP_200589827.1">
    <property type="nucleotide sequence ID" value="NZ_JAEPBG010000001.1"/>
</dbReference>
<keyword evidence="8" id="KW-1133">Transmembrane helix</keyword>
<evidence type="ECO:0000256" key="4">
    <source>
        <dbReference type="ARBA" id="ARBA00022475"/>
    </source>
</evidence>
<dbReference type="GO" id="GO:0006633">
    <property type="term" value="P:fatty acid biosynthetic process"/>
    <property type="evidence" value="ECO:0007669"/>
    <property type="project" value="InterPro"/>
</dbReference>
<dbReference type="AlphaFoldDB" id="A0A934SMC4"/>
<evidence type="ECO:0000256" key="7">
    <source>
        <dbReference type="ARBA" id="ARBA00022692"/>
    </source>
</evidence>
<evidence type="ECO:0000256" key="10">
    <source>
        <dbReference type="ARBA" id="ARBA00037576"/>
    </source>
</evidence>
<evidence type="ECO:0000256" key="11">
    <source>
        <dbReference type="ARBA" id="ARBA00039445"/>
    </source>
</evidence>